<feature type="region of interest" description="Disordered" evidence="1">
    <location>
        <begin position="32"/>
        <end position="81"/>
    </location>
</feature>
<dbReference type="RefSeq" id="WP_185780393.1">
    <property type="nucleotide sequence ID" value="NZ_JACJUU010000011.1"/>
</dbReference>
<dbReference type="AlphaFoldDB" id="A0A842HR24"/>
<feature type="signal peptide" evidence="2">
    <location>
        <begin position="1"/>
        <end position="23"/>
    </location>
</feature>
<accession>A0A842HR24</accession>
<dbReference type="InterPro" id="IPR007298">
    <property type="entry name" value="Cu-R_lipoprotein_NlpE"/>
</dbReference>
<gene>
    <name evidence="3" type="ORF">GTU67_12470</name>
</gene>
<dbReference type="PROSITE" id="PS51257">
    <property type="entry name" value="PROKAR_LIPOPROTEIN"/>
    <property type="match status" value="1"/>
</dbReference>
<protein>
    <submittedName>
        <fullName evidence="3">Copper resistance protein NlpE N-terminal domain-containing protein</fullName>
    </submittedName>
</protein>
<dbReference type="Proteomes" id="UP000545386">
    <property type="component" value="Unassembled WGS sequence"/>
</dbReference>
<evidence type="ECO:0000313" key="4">
    <source>
        <dbReference type="Proteomes" id="UP000545386"/>
    </source>
</evidence>
<evidence type="ECO:0000313" key="3">
    <source>
        <dbReference type="EMBL" id="MBC2770723.1"/>
    </source>
</evidence>
<name>A0A842HR24_9BURK</name>
<evidence type="ECO:0000256" key="1">
    <source>
        <dbReference type="SAM" id="MobiDB-lite"/>
    </source>
</evidence>
<dbReference type="Pfam" id="PF04170">
    <property type="entry name" value="NlpE"/>
    <property type="match status" value="1"/>
</dbReference>
<proteinExistence type="predicted"/>
<keyword evidence="2" id="KW-0732">Signal</keyword>
<organism evidence="3 4">
    <name type="scientific">Pusillimonas minor</name>
    <dbReference type="NCBI Taxonomy" id="2697024"/>
    <lineage>
        <taxon>Bacteria</taxon>
        <taxon>Pseudomonadati</taxon>
        <taxon>Pseudomonadota</taxon>
        <taxon>Betaproteobacteria</taxon>
        <taxon>Burkholderiales</taxon>
        <taxon>Alcaligenaceae</taxon>
        <taxon>Pusillimonas</taxon>
    </lineage>
</organism>
<sequence length="215" mass="23502">MPALKKPTFRFGLLAVISAFALAGCAKQQSPGYYETGPESTLSDARSQAQGRNGKRAPSQLQLGFGDTAEKPATEPTENAPRATVATIRPLLEAKTFLGTTPCLPEGQDCPATRITLTMAPDGEWRARTVQLGTSNPVTTFEQGCWVVVGTNPWRVVLETDTKATKERLTFQTDNILRIDAINDNRPTLDYHLTRQAEVDGITEMNARPKLNCRP</sequence>
<comment type="caution">
    <text evidence="3">The sequence shown here is derived from an EMBL/GenBank/DDBJ whole genome shotgun (WGS) entry which is preliminary data.</text>
</comment>
<reference evidence="3 4" key="1">
    <citation type="submission" date="2020-08" db="EMBL/GenBank/DDBJ databases">
        <title>Paraeoetvoesia sp. YC-7-48 draft genome sequence.</title>
        <authorList>
            <person name="Yao L."/>
        </authorList>
    </citation>
    <scope>NUCLEOTIDE SEQUENCE [LARGE SCALE GENOMIC DNA]</scope>
    <source>
        <strain evidence="4">YC-7-48</strain>
    </source>
</reference>
<dbReference type="EMBL" id="JACJUU010000011">
    <property type="protein sequence ID" value="MBC2770723.1"/>
    <property type="molecule type" value="Genomic_DNA"/>
</dbReference>
<dbReference type="Gene3D" id="2.40.128.640">
    <property type="match status" value="1"/>
</dbReference>
<feature type="chain" id="PRO_5032934750" evidence="2">
    <location>
        <begin position="24"/>
        <end position="215"/>
    </location>
</feature>
<feature type="compositionally biased region" description="Polar residues" evidence="1">
    <location>
        <begin position="38"/>
        <end position="51"/>
    </location>
</feature>
<keyword evidence="4" id="KW-1185">Reference proteome</keyword>
<evidence type="ECO:0000256" key="2">
    <source>
        <dbReference type="SAM" id="SignalP"/>
    </source>
</evidence>